<protein>
    <submittedName>
        <fullName evidence="2">Type IV pilin</fullName>
    </submittedName>
</protein>
<dbReference type="Pfam" id="PF07963">
    <property type="entry name" value="N_methyl"/>
    <property type="match status" value="1"/>
</dbReference>
<feature type="transmembrane region" description="Helical" evidence="1">
    <location>
        <begin position="7"/>
        <end position="28"/>
    </location>
</feature>
<evidence type="ECO:0000313" key="3">
    <source>
        <dbReference type="Proteomes" id="UP000049127"/>
    </source>
</evidence>
<dbReference type="AlphaFoldDB" id="A0A0C7GD82"/>
<keyword evidence="1" id="KW-1133">Transmembrane helix</keyword>
<dbReference type="InterPro" id="IPR012902">
    <property type="entry name" value="N_methyl_site"/>
</dbReference>
<reference evidence="2 3" key="1">
    <citation type="submission" date="2015-01" db="EMBL/GenBank/DDBJ databases">
        <authorList>
            <person name="Aslett A.Martin."/>
            <person name="De Silva Nishadi"/>
        </authorList>
    </citation>
    <scope>NUCLEOTIDE SEQUENCE [LARGE SCALE GENOMIC DNA]</scope>
    <source>
        <strain evidence="2 3">R28058</strain>
    </source>
</reference>
<evidence type="ECO:0000313" key="2">
    <source>
        <dbReference type="EMBL" id="CEP41565.1"/>
    </source>
</evidence>
<proteinExistence type="predicted"/>
<name>A0A0C7GD82_PARSO</name>
<accession>A0A0C7GD82</accession>
<gene>
    <name evidence="2" type="ORF">R28058_31871</name>
</gene>
<dbReference type="EMBL" id="CEKZ01000026">
    <property type="protein sequence ID" value="CEP41565.1"/>
    <property type="molecule type" value="Genomic_DNA"/>
</dbReference>
<dbReference type="Proteomes" id="UP000049127">
    <property type="component" value="Unassembled WGS sequence"/>
</dbReference>
<organism evidence="2 3">
    <name type="scientific">Paraclostridium sordellii</name>
    <name type="common">Clostridium sordellii</name>
    <dbReference type="NCBI Taxonomy" id="1505"/>
    <lineage>
        <taxon>Bacteria</taxon>
        <taxon>Bacillati</taxon>
        <taxon>Bacillota</taxon>
        <taxon>Clostridia</taxon>
        <taxon>Peptostreptococcales</taxon>
        <taxon>Peptostreptococcaceae</taxon>
        <taxon>Paraclostridium</taxon>
    </lineage>
</organism>
<dbReference type="NCBIfam" id="TIGR02532">
    <property type="entry name" value="IV_pilin_GFxxxE"/>
    <property type="match status" value="1"/>
</dbReference>
<sequence length="464" mass="54834">MKKGNRGFTFIEVIIALAIISIVSFIGYEVINKTNTLIKDQLLTSDMQNGVNNLKRYMTKELSSAKEVDLFYSNKNVGSIKDIKSRKDDYDYIKKSINEITSNKKITYSYIIKFDNLDFVNYSISIYKKNNKVLYSLDRIDKKVKLNFLYNQILDKDLIPLKIEIKDKSIYDVELNYIKRGTRIYSFDVYNRISNSQSEDRNKGLQDNEEVFEENYLLYCTNQISKYFKNAKNELRTGLKIKLEKDIKGDIDELFQIKKKNPPKDMKKVRSILDSIENNIKLFKRHSSNQLDLAFNDLNRLEKYVYVAHITTEYMGKEKYDLNHDNILNIHDYTKYKIVGEISKARDDVFMLVNEGYKLYDVWNVLHTQILAGEMLSIQNNINWNIVDRFNEDKGISNDSKKVSMDINNLIDKIIDQQVKIKEALKNKRYRNIYEEDAITHLDKANRFLIKVKYMLSQTNYHKK</sequence>
<keyword evidence="1" id="KW-0472">Membrane</keyword>
<evidence type="ECO:0000256" key="1">
    <source>
        <dbReference type="SAM" id="Phobius"/>
    </source>
</evidence>
<keyword evidence="1" id="KW-0812">Transmembrane</keyword>
<dbReference type="RefSeq" id="WP_055343221.1">
    <property type="nucleotide sequence ID" value="NZ_CDNI01000026.1"/>
</dbReference>